<dbReference type="GO" id="GO:0005634">
    <property type="term" value="C:nucleus"/>
    <property type="evidence" value="ECO:0007669"/>
    <property type="project" value="UniProtKB-SubCell"/>
</dbReference>
<evidence type="ECO:0000256" key="8">
    <source>
        <dbReference type="SAM" id="MobiDB-lite"/>
    </source>
</evidence>
<dbReference type="EMBL" id="AP028217">
    <property type="protein sequence ID" value="BEI94302.1"/>
    <property type="molecule type" value="Genomic_DNA"/>
</dbReference>
<feature type="region of interest" description="Disordered" evidence="8">
    <location>
        <begin position="257"/>
        <end position="309"/>
    </location>
</feature>
<accession>A0AA48L975</accession>
<dbReference type="Pfam" id="PF04082">
    <property type="entry name" value="Fungal_trans"/>
    <property type="match status" value="1"/>
</dbReference>
<comment type="subcellular location">
    <subcellularLocation>
        <location evidence="1">Nucleus</location>
    </subcellularLocation>
</comment>
<sequence>MDSSSLASASDSGRDELESVYRCAHCPKEYTRRDYLQRHELNHVRSKDSRKRTRRTSREDTLLAGPSSHHSSDSDGMDDGQMEMGPPTSPHDHRLGRRLDGLDVDGQSSSTFNMSLPPIMVTPDSMDAVDLPRVAPHEQAPVSGGSWNSHRPSDTYVESGRALSSFDSVLAVQRPSVDYLTHSDSGHSVDAGPGILVPTPPMPEVQMGFGDPTNANSMDHLFNWLFSMTNIENVSTRGPVVGLTGLEASHVETQWLSRDDQTADQLVPRHSRSTVLESLESTSQEDTRPSPTRAPHSGGPPFPSFPETWDEAGWRLPPPKDLIDEQARSDMRDLFDGPEREYFSTSAFSIAQMKLYLELYFLNFAPLYPIVHRPSLGYRRLPPDLLLTMLCIGTAFADDRAGFRIAMKIHKRLRNRVFDMAEAEPRAPPHTIMTILLINYFSRSYCSVKEHAVAQIFHSSSIVMARLAGSFLPTFAPHPSPVASNPLDHWLAWVAQEERKRVGWLAFMMDTENAALFRHYLIVHFFSVQIDWPCQEDVWDALDPFAWSTAQRVTVQPASFRATLHEIAARGTVPPNLSETHLWITLHGLVSVCWTLLWRDLGDLNMVRETKILRWKSLLCRAFESLRQHVSLPARSGEEIDRPIFWSGVPLAHLGCILLLTDTEAVRIYAGAGNIAGRPVLSGEWVNANTYVSQWARSEDGTYSCATAIELLTQLFKWSHEVRFQTAPSLVPWCIYIASLVIWAYSTSLDGPVAFDAPYIIRASPGADGLDEDIKIEPSLARRDALAYLSRMGVDAADLPHTRGKNRCDGILAYSAYLLGTLGRGIMDESRGVLLGVLAGGPSSL</sequence>
<dbReference type="InterPro" id="IPR013087">
    <property type="entry name" value="Znf_C2H2_type"/>
</dbReference>
<feature type="compositionally biased region" description="Polar residues" evidence="8">
    <location>
        <begin position="273"/>
        <end position="284"/>
    </location>
</feature>
<evidence type="ECO:0000313" key="10">
    <source>
        <dbReference type="EMBL" id="BEI94302.1"/>
    </source>
</evidence>
<keyword evidence="4 7" id="KW-0863">Zinc-finger</keyword>
<proteinExistence type="predicted"/>
<evidence type="ECO:0000259" key="9">
    <source>
        <dbReference type="PROSITE" id="PS50157"/>
    </source>
</evidence>
<keyword evidence="3" id="KW-0677">Repeat</keyword>
<dbReference type="InterPro" id="IPR051059">
    <property type="entry name" value="VerF-like"/>
</dbReference>
<name>A0AA48L975_9TREE</name>
<dbReference type="AlphaFoldDB" id="A0AA48L975"/>
<dbReference type="GO" id="GO:0000978">
    <property type="term" value="F:RNA polymerase II cis-regulatory region sequence-specific DNA binding"/>
    <property type="evidence" value="ECO:0007669"/>
    <property type="project" value="InterPro"/>
</dbReference>
<feature type="compositionally biased region" description="Basic and acidic residues" evidence="8">
    <location>
        <begin position="90"/>
        <end position="101"/>
    </location>
</feature>
<dbReference type="GO" id="GO:0008270">
    <property type="term" value="F:zinc ion binding"/>
    <property type="evidence" value="ECO:0007669"/>
    <property type="project" value="UniProtKB-KW"/>
</dbReference>
<evidence type="ECO:0000313" key="11">
    <source>
        <dbReference type="Proteomes" id="UP001233271"/>
    </source>
</evidence>
<dbReference type="GO" id="GO:0000785">
    <property type="term" value="C:chromatin"/>
    <property type="evidence" value="ECO:0007669"/>
    <property type="project" value="TreeGrafter"/>
</dbReference>
<evidence type="ECO:0000256" key="5">
    <source>
        <dbReference type="ARBA" id="ARBA00022833"/>
    </source>
</evidence>
<keyword evidence="11" id="KW-1185">Reference proteome</keyword>
<dbReference type="PROSITE" id="PS00028">
    <property type="entry name" value="ZINC_FINGER_C2H2_1"/>
    <property type="match status" value="1"/>
</dbReference>
<dbReference type="Proteomes" id="UP001233271">
    <property type="component" value="Chromosome 6"/>
</dbReference>
<keyword evidence="2" id="KW-0479">Metal-binding</keyword>
<feature type="domain" description="C2H2-type" evidence="9">
    <location>
        <begin position="21"/>
        <end position="48"/>
    </location>
</feature>
<evidence type="ECO:0000256" key="2">
    <source>
        <dbReference type="ARBA" id="ARBA00022723"/>
    </source>
</evidence>
<protein>
    <recommendedName>
        <fullName evidence="9">C2H2-type domain-containing protein</fullName>
    </recommendedName>
</protein>
<evidence type="ECO:0000256" key="6">
    <source>
        <dbReference type="ARBA" id="ARBA00023242"/>
    </source>
</evidence>
<keyword evidence="5" id="KW-0862">Zinc</keyword>
<dbReference type="RefSeq" id="XP_060459567.1">
    <property type="nucleotide sequence ID" value="XM_060603255.1"/>
</dbReference>
<dbReference type="InterPro" id="IPR007219">
    <property type="entry name" value="XnlR_reg_dom"/>
</dbReference>
<dbReference type="PANTHER" id="PTHR40626:SF11">
    <property type="entry name" value="ZINC FINGER PROTEIN YPR022C"/>
    <property type="match status" value="1"/>
</dbReference>
<feature type="compositionally biased region" description="Basic and acidic residues" evidence="8">
    <location>
        <begin position="26"/>
        <end position="47"/>
    </location>
</feature>
<dbReference type="GO" id="GO:0006351">
    <property type="term" value="P:DNA-templated transcription"/>
    <property type="evidence" value="ECO:0007669"/>
    <property type="project" value="InterPro"/>
</dbReference>
<organism evidence="10 11">
    <name type="scientific">Cutaneotrichosporon cavernicola</name>
    <dbReference type="NCBI Taxonomy" id="279322"/>
    <lineage>
        <taxon>Eukaryota</taxon>
        <taxon>Fungi</taxon>
        <taxon>Dikarya</taxon>
        <taxon>Basidiomycota</taxon>
        <taxon>Agaricomycotina</taxon>
        <taxon>Tremellomycetes</taxon>
        <taxon>Trichosporonales</taxon>
        <taxon>Trichosporonaceae</taxon>
        <taxon>Cutaneotrichosporon</taxon>
    </lineage>
</organism>
<evidence type="ECO:0000256" key="4">
    <source>
        <dbReference type="ARBA" id="ARBA00022771"/>
    </source>
</evidence>
<evidence type="ECO:0000256" key="1">
    <source>
        <dbReference type="ARBA" id="ARBA00004123"/>
    </source>
</evidence>
<dbReference type="GO" id="GO:0000981">
    <property type="term" value="F:DNA-binding transcription factor activity, RNA polymerase II-specific"/>
    <property type="evidence" value="ECO:0007669"/>
    <property type="project" value="InterPro"/>
</dbReference>
<feature type="compositionally biased region" description="Low complexity" evidence="8">
    <location>
        <begin position="1"/>
        <end position="11"/>
    </location>
</feature>
<reference evidence="10" key="1">
    <citation type="journal article" date="2023" name="BMC Genomics">
        <title>Chromosome-level genome assemblies of Cutaneotrichosporon spp. (Trichosporonales, Basidiomycota) reveal imbalanced evolution between nucleotide sequences and chromosome synteny.</title>
        <authorList>
            <person name="Kobayashi Y."/>
            <person name="Kayamori A."/>
            <person name="Aoki K."/>
            <person name="Shiwa Y."/>
            <person name="Matsutani M."/>
            <person name="Fujita N."/>
            <person name="Sugita T."/>
            <person name="Iwasaki W."/>
            <person name="Tanaka N."/>
            <person name="Takashima M."/>
        </authorList>
    </citation>
    <scope>NUCLEOTIDE SEQUENCE</scope>
    <source>
        <strain evidence="10">HIS019</strain>
    </source>
</reference>
<evidence type="ECO:0000256" key="7">
    <source>
        <dbReference type="PROSITE-ProRule" id="PRU00042"/>
    </source>
</evidence>
<dbReference type="KEGG" id="ccac:CcaHIS019_0607610"/>
<feature type="region of interest" description="Disordered" evidence="8">
    <location>
        <begin position="1"/>
        <end position="118"/>
    </location>
</feature>
<dbReference type="PROSITE" id="PS50157">
    <property type="entry name" value="ZINC_FINGER_C2H2_2"/>
    <property type="match status" value="1"/>
</dbReference>
<dbReference type="GeneID" id="85498172"/>
<keyword evidence="6" id="KW-0539">Nucleus</keyword>
<dbReference type="PANTHER" id="PTHR40626">
    <property type="entry name" value="MIP31509P"/>
    <property type="match status" value="1"/>
</dbReference>
<evidence type="ECO:0000256" key="3">
    <source>
        <dbReference type="ARBA" id="ARBA00022737"/>
    </source>
</evidence>
<dbReference type="CDD" id="cd12148">
    <property type="entry name" value="fungal_TF_MHR"/>
    <property type="match status" value="1"/>
</dbReference>
<gene>
    <name evidence="10" type="ORF">CcaverHIS019_0607610</name>
</gene>